<evidence type="ECO:0000313" key="10">
    <source>
        <dbReference type="Proteomes" id="UP001500552"/>
    </source>
</evidence>
<evidence type="ECO:0000256" key="1">
    <source>
        <dbReference type="ARBA" id="ARBA00004442"/>
    </source>
</evidence>
<comment type="similarity">
    <text evidence="2">Belongs to the SusD family.</text>
</comment>
<evidence type="ECO:0000256" key="3">
    <source>
        <dbReference type="ARBA" id="ARBA00022729"/>
    </source>
</evidence>
<comment type="caution">
    <text evidence="9">The sequence shown here is derived from an EMBL/GenBank/DDBJ whole genome shotgun (WGS) entry which is preliminary data.</text>
</comment>
<evidence type="ECO:0000313" key="9">
    <source>
        <dbReference type="EMBL" id="GAA4441193.1"/>
    </source>
</evidence>
<evidence type="ECO:0000256" key="4">
    <source>
        <dbReference type="ARBA" id="ARBA00023136"/>
    </source>
</evidence>
<dbReference type="InterPro" id="IPR033985">
    <property type="entry name" value="SusD-like_N"/>
</dbReference>
<gene>
    <name evidence="9" type="ORF">GCM10023188_39430</name>
</gene>
<dbReference type="RefSeq" id="WP_345161559.1">
    <property type="nucleotide sequence ID" value="NZ_BAABHC010000029.1"/>
</dbReference>
<dbReference type="Pfam" id="PF14322">
    <property type="entry name" value="SusD-like_3"/>
    <property type="match status" value="1"/>
</dbReference>
<dbReference type="InterPro" id="IPR012944">
    <property type="entry name" value="SusD_RagB_dom"/>
</dbReference>
<evidence type="ECO:0000256" key="6">
    <source>
        <dbReference type="SAM" id="SignalP"/>
    </source>
</evidence>
<reference evidence="10" key="1">
    <citation type="journal article" date="2019" name="Int. J. Syst. Evol. Microbiol.">
        <title>The Global Catalogue of Microorganisms (GCM) 10K type strain sequencing project: providing services to taxonomists for standard genome sequencing and annotation.</title>
        <authorList>
            <consortium name="The Broad Institute Genomics Platform"/>
            <consortium name="The Broad Institute Genome Sequencing Center for Infectious Disease"/>
            <person name="Wu L."/>
            <person name="Ma J."/>
        </authorList>
    </citation>
    <scope>NUCLEOTIDE SEQUENCE [LARGE SCALE GENOMIC DNA]</scope>
    <source>
        <strain evidence="10">JCM 17926</strain>
    </source>
</reference>
<protein>
    <submittedName>
        <fullName evidence="9">RagB/SusD family nutrient uptake outer membrane protein</fullName>
    </submittedName>
</protein>
<keyword evidence="10" id="KW-1185">Reference proteome</keyword>
<feature type="signal peptide" evidence="6">
    <location>
        <begin position="1"/>
        <end position="21"/>
    </location>
</feature>
<keyword evidence="5" id="KW-0998">Cell outer membrane</keyword>
<evidence type="ECO:0000259" key="7">
    <source>
        <dbReference type="Pfam" id="PF07980"/>
    </source>
</evidence>
<comment type="subcellular location">
    <subcellularLocation>
        <location evidence="1">Cell outer membrane</location>
    </subcellularLocation>
</comment>
<sequence length="560" mass="63560">MNKYKLFFASLLLLAVAPACTDLEEEAFDVLPAGNYYQDQNSIIAAVTRPYEHGHWAGWDGDRWLLTELTADQFIWAQKGRHGQDGGNWVRLHRHEWTPDEGAIYGGWVGPYQGIGQVNLIMEDIEELDYANFGLTEADKARHLNELRVLRAWFYTFLIDYFRSVPIVTKTGEMKANSTPEEVFAFIETELKEALPNLPKNAQSGRWDQGGAAAMLVRIYLNSEAWIGESRCDDLTQIAQGIIDGEYGTYSIDPDYKGPFRSGVNGYKSPENIFEFPHARNIYEMGWMYNATQHYQARYSLDNDWGGWNGITLAPSRDMEGNIMDFDLGLPYEHYADDDKRKQPFRTTSLNGDYEGFFLIGQQYGFNYDKGYGFDSTVVVLGTEEYIGKPLFYVDQVGRFTEGAAGLAKGSHIETGEENTGVRMLKFPWLPETQGLFQTNAAPEIRLAEIYYALAECKYKAGDKAGAAELLDAVRMRNFPADEWAEHSYVQNPGLLTDEEFVDELGREFLGERHRRTDLVRWGMFGNAWWDKAADAADKTVFPIPARALNANPLLKPNGY</sequence>
<dbReference type="EMBL" id="BAABHC010000029">
    <property type="protein sequence ID" value="GAA4441193.1"/>
    <property type="molecule type" value="Genomic_DNA"/>
</dbReference>
<dbReference type="Proteomes" id="UP001500552">
    <property type="component" value="Unassembled WGS sequence"/>
</dbReference>
<evidence type="ECO:0000256" key="5">
    <source>
        <dbReference type="ARBA" id="ARBA00023237"/>
    </source>
</evidence>
<dbReference type="SUPFAM" id="SSF48452">
    <property type="entry name" value="TPR-like"/>
    <property type="match status" value="1"/>
</dbReference>
<dbReference type="InterPro" id="IPR011990">
    <property type="entry name" value="TPR-like_helical_dom_sf"/>
</dbReference>
<keyword evidence="3 6" id="KW-0732">Signal</keyword>
<dbReference type="Pfam" id="PF07980">
    <property type="entry name" value="SusD_RagB"/>
    <property type="match status" value="1"/>
</dbReference>
<evidence type="ECO:0000256" key="2">
    <source>
        <dbReference type="ARBA" id="ARBA00006275"/>
    </source>
</evidence>
<dbReference type="Gene3D" id="1.25.40.390">
    <property type="match status" value="1"/>
</dbReference>
<feature type="domain" description="RagB/SusD" evidence="7">
    <location>
        <begin position="270"/>
        <end position="534"/>
    </location>
</feature>
<organism evidence="9 10">
    <name type="scientific">Pontibacter saemangeumensis</name>
    <dbReference type="NCBI Taxonomy" id="1084525"/>
    <lineage>
        <taxon>Bacteria</taxon>
        <taxon>Pseudomonadati</taxon>
        <taxon>Bacteroidota</taxon>
        <taxon>Cytophagia</taxon>
        <taxon>Cytophagales</taxon>
        <taxon>Hymenobacteraceae</taxon>
        <taxon>Pontibacter</taxon>
    </lineage>
</organism>
<accession>A0ABP8M2D5</accession>
<proteinExistence type="inferred from homology"/>
<keyword evidence="4" id="KW-0472">Membrane</keyword>
<name>A0ABP8M2D5_9BACT</name>
<evidence type="ECO:0000259" key="8">
    <source>
        <dbReference type="Pfam" id="PF14322"/>
    </source>
</evidence>
<feature type="domain" description="SusD-like N-terminal" evidence="8">
    <location>
        <begin position="87"/>
        <end position="221"/>
    </location>
</feature>
<feature type="chain" id="PRO_5045552247" evidence="6">
    <location>
        <begin position="22"/>
        <end position="560"/>
    </location>
</feature>